<dbReference type="GO" id="GO:0004252">
    <property type="term" value="F:serine-type endopeptidase activity"/>
    <property type="evidence" value="ECO:0007669"/>
    <property type="project" value="TreeGrafter"/>
</dbReference>
<evidence type="ECO:0000313" key="4">
    <source>
        <dbReference type="EMBL" id="TKB97904.1"/>
    </source>
</evidence>
<protein>
    <submittedName>
        <fullName evidence="4">S9 family peptidase</fullName>
    </submittedName>
</protein>
<dbReference type="SUPFAM" id="SSF82171">
    <property type="entry name" value="DPP6 N-terminal domain-like"/>
    <property type="match status" value="1"/>
</dbReference>
<feature type="signal peptide" evidence="2">
    <location>
        <begin position="1"/>
        <end position="19"/>
    </location>
</feature>
<keyword evidence="2" id="KW-0732">Signal</keyword>
<evidence type="ECO:0000256" key="1">
    <source>
        <dbReference type="ARBA" id="ARBA00022801"/>
    </source>
</evidence>
<dbReference type="InterPro" id="IPR029058">
    <property type="entry name" value="AB_hydrolase_fold"/>
</dbReference>
<accession>A0A4U1C3W5</accession>
<dbReference type="Proteomes" id="UP000308181">
    <property type="component" value="Unassembled WGS sequence"/>
</dbReference>
<dbReference type="PANTHER" id="PTHR42776:SF27">
    <property type="entry name" value="DIPEPTIDYL PEPTIDASE FAMILY MEMBER 6"/>
    <property type="match status" value="1"/>
</dbReference>
<dbReference type="InterPro" id="IPR001375">
    <property type="entry name" value="Peptidase_S9_cat"/>
</dbReference>
<evidence type="ECO:0000256" key="2">
    <source>
        <dbReference type="SAM" id="SignalP"/>
    </source>
</evidence>
<feature type="chain" id="PRO_5020238447" evidence="2">
    <location>
        <begin position="20"/>
        <end position="942"/>
    </location>
</feature>
<comment type="caution">
    <text evidence="4">The sequence shown here is derived from an EMBL/GenBank/DDBJ whole genome shotgun (WGS) entry which is preliminary data.</text>
</comment>
<feature type="domain" description="Peptidase S9 prolyl oligopeptidase catalytic" evidence="3">
    <location>
        <begin position="746"/>
        <end position="913"/>
    </location>
</feature>
<keyword evidence="5" id="KW-1185">Reference proteome</keyword>
<dbReference type="AlphaFoldDB" id="A0A4U1C3W5"/>
<sequence>MRKILLLGGLVFSTFFTFAQKKPLDHTVYDSWQSINGEKISNDGKYVAYAVTPQEGDNNLFIKNLKTNTLFNYQRAAGFDFSFDNQFAVFLIKPFFKDTRLAKIKKKKADDMPKDSLGIVSLANSQLWKIPRVKSYKFPKKAGNVMAYLLDKEPADTSKKKAPAKKDDADFLFADEPVSATAKEGNSLILRDLKSQSEITFKAVTEYEFSENGKFLLFATTAIKKDSTLKAGTFLYDLEKKQTTSLTTGKGVYKNLIFDEKGNQIAFTADKTPEKALVKIPKLYYYNFKTDSAIVIAQESTQGMPKKFSVSENGRVYFSKDGAKLFFGTAPILSPKDTTIVDFEVAKLDIWNYKDDELQPMQLANLSRELKKSYLAMWLPAQNNKMMQLATEEISDVFLPQDGLGNYALGITDFGNKIAMQWQGFTLESAFLISLADGSKKPVNLNKNVSRYALSPKGNYVVWFDKEDQNWYSYNVNSAQTVKLETPDPIKFGEEDNDVPDFANPYGLAAWTDNDQQVLIYDRYDIWSFDPATGKGKNITNGYGRSNLLTFRYANPDPEKRSISAKETIWLSTLNNVDKQKGWFKKNLADAKNPEKVILTTYNFSAPRKAQNADVFIYSKSNYQASPDLYVSSNFIKETKLSEINTQQKNYNWGTAELVKWTTPKGYKSEGILYKPENFDANKKYPMIVYFYEKLSDGLYSYQAPAPTPSRLNISFFVSNGYLVFAPDISYEIGYPGKSAEEFINSGVEELKKNTWVDGTKIGLQGQSWGGYQIAHLITRTNMYAAAWAGAPVANMTSAYGGIRWTSGLNRQFQYEKTQSRIGATLWEKPELYIENSPLFHFPKVQTPVVIMANDGDGSVPWYQGIEMFTGLRRLGKPVWMLNYNGDDHNLVLRQNRKDIQIREQQFFDHFLKGAPQPVWMAKGVPATEKGKNWGFDLVTEK</sequence>
<dbReference type="OrthoDB" id="9812921at2"/>
<dbReference type="RefSeq" id="WP_136826522.1">
    <property type="nucleotide sequence ID" value="NZ_SWBP01000003.1"/>
</dbReference>
<proteinExistence type="predicted"/>
<evidence type="ECO:0000259" key="3">
    <source>
        <dbReference type="Pfam" id="PF00326"/>
    </source>
</evidence>
<dbReference type="SUPFAM" id="SSF53474">
    <property type="entry name" value="alpha/beta-Hydrolases"/>
    <property type="match status" value="1"/>
</dbReference>
<reference evidence="4 5" key="1">
    <citation type="submission" date="2019-04" db="EMBL/GenBank/DDBJ databases">
        <title>Pedobacter sp. AR-3-17 sp. nov., isolated from Arctic soil.</title>
        <authorList>
            <person name="Dahal R.H."/>
            <person name="Kim D.-U."/>
        </authorList>
    </citation>
    <scope>NUCLEOTIDE SEQUENCE [LARGE SCALE GENOMIC DNA]</scope>
    <source>
        <strain evidence="4 5">AR-3-17</strain>
    </source>
</reference>
<dbReference type="PANTHER" id="PTHR42776">
    <property type="entry name" value="SERINE PEPTIDASE S9 FAMILY MEMBER"/>
    <property type="match status" value="1"/>
</dbReference>
<name>A0A4U1C3W5_9SPHI</name>
<organism evidence="4 5">
    <name type="scientific">Pedobacter cryophilus</name>
    <dbReference type="NCBI Taxonomy" id="2571271"/>
    <lineage>
        <taxon>Bacteria</taxon>
        <taxon>Pseudomonadati</taxon>
        <taxon>Bacteroidota</taxon>
        <taxon>Sphingobacteriia</taxon>
        <taxon>Sphingobacteriales</taxon>
        <taxon>Sphingobacteriaceae</taxon>
        <taxon>Pedobacter</taxon>
    </lineage>
</organism>
<dbReference type="EMBL" id="SWBP01000003">
    <property type="protein sequence ID" value="TKB97904.1"/>
    <property type="molecule type" value="Genomic_DNA"/>
</dbReference>
<dbReference type="Gene3D" id="3.40.50.1820">
    <property type="entry name" value="alpha/beta hydrolase"/>
    <property type="match status" value="1"/>
</dbReference>
<evidence type="ECO:0000313" key="5">
    <source>
        <dbReference type="Proteomes" id="UP000308181"/>
    </source>
</evidence>
<dbReference type="GO" id="GO:0006508">
    <property type="term" value="P:proteolysis"/>
    <property type="evidence" value="ECO:0007669"/>
    <property type="project" value="InterPro"/>
</dbReference>
<keyword evidence="1" id="KW-0378">Hydrolase</keyword>
<gene>
    <name evidence="4" type="ORF">FA046_11195</name>
</gene>
<dbReference type="Pfam" id="PF00326">
    <property type="entry name" value="Peptidase_S9"/>
    <property type="match status" value="1"/>
</dbReference>